<feature type="disulfide bond" evidence="8">
    <location>
        <begin position="423"/>
        <end position="438"/>
    </location>
</feature>
<evidence type="ECO:0000256" key="6">
    <source>
        <dbReference type="ARBA" id="ARBA00023136"/>
    </source>
</evidence>
<dbReference type="PRINTS" id="PR00261">
    <property type="entry name" value="LDLRECEPTOR"/>
</dbReference>
<feature type="transmembrane region" description="Helical" evidence="9">
    <location>
        <begin position="1250"/>
        <end position="1272"/>
    </location>
</feature>
<evidence type="ECO:0000256" key="9">
    <source>
        <dbReference type="SAM" id="Phobius"/>
    </source>
</evidence>
<keyword evidence="13" id="KW-1185">Reference proteome</keyword>
<comment type="caution">
    <text evidence="8">Lacks conserved residue(s) required for the propagation of feature annotation.</text>
</comment>
<dbReference type="Pfam" id="PF00001">
    <property type="entry name" value="7tm_1"/>
    <property type="match status" value="1"/>
</dbReference>
<feature type="transmembrane region" description="Helical" evidence="9">
    <location>
        <begin position="1169"/>
        <end position="1192"/>
    </location>
</feature>
<feature type="disulfide bond" evidence="8">
    <location>
        <begin position="64"/>
        <end position="79"/>
    </location>
</feature>
<feature type="domain" description="G-protein coupled receptors family 1 profile" evidence="11">
    <location>
        <begin position="945"/>
        <end position="1268"/>
    </location>
</feature>
<evidence type="ECO:0000256" key="8">
    <source>
        <dbReference type="PROSITE-ProRule" id="PRU00124"/>
    </source>
</evidence>
<keyword evidence="6 9" id="KW-0472">Membrane</keyword>
<feature type="chain" id="PRO_5046296541" description="G-protein coupled receptors family 1 profile domain-containing protein" evidence="10">
    <location>
        <begin position="19"/>
        <end position="1286"/>
    </location>
</feature>
<accession>A0ABP0FTS2</accession>
<keyword evidence="3 9" id="KW-0812">Transmembrane</keyword>
<feature type="transmembrane region" description="Helical" evidence="9">
    <location>
        <begin position="974"/>
        <end position="997"/>
    </location>
</feature>
<feature type="disulfide bond" evidence="8">
    <location>
        <begin position="198"/>
        <end position="213"/>
    </location>
</feature>
<dbReference type="PROSITE" id="PS50262">
    <property type="entry name" value="G_PROTEIN_RECEP_F1_2"/>
    <property type="match status" value="1"/>
</dbReference>
<evidence type="ECO:0000256" key="4">
    <source>
        <dbReference type="ARBA" id="ARBA00022737"/>
    </source>
</evidence>
<dbReference type="CDD" id="cd00112">
    <property type="entry name" value="LDLa"/>
    <property type="match status" value="3"/>
</dbReference>
<keyword evidence="7 8" id="KW-1015">Disulfide bond</keyword>
<reference evidence="12 13" key="1">
    <citation type="submission" date="2024-02" db="EMBL/GenBank/DDBJ databases">
        <authorList>
            <person name="Daric V."/>
            <person name="Darras S."/>
        </authorList>
    </citation>
    <scope>NUCLEOTIDE SEQUENCE [LARGE SCALE GENOMIC DNA]</scope>
</reference>
<feature type="signal peptide" evidence="10">
    <location>
        <begin position="1"/>
        <end position="18"/>
    </location>
</feature>
<feature type="disulfide bond" evidence="8">
    <location>
        <begin position="608"/>
        <end position="626"/>
    </location>
</feature>
<evidence type="ECO:0000313" key="13">
    <source>
        <dbReference type="Proteomes" id="UP001642483"/>
    </source>
</evidence>
<keyword evidence="5 9" id="KW-1133">Transmembrane helix</keyword>
<keyword evidence="4" id="KW-0677">Repeat</keyword>
<keyword evidence="10" id="KW-0732">Signal</keyword>
<dbReference type="EMBL" id="CAWYQH010000090">
    <property type="protein sequence ID" value="CAK8682068.1"/>
    <property type="molecule type" value="Genomic_DNA"/>
</dbReference>
<feature type="disulfide bond" evidence="8">
    <location>
        <begin position="864"/>
        <end position="879"/>
    </location>
</feature>
<feature type="transmembrane region" description="Helical" evidence="9">
    <location>
        <begin position="1017"/>
        <end position="1039"/>
    </location>
</feature>
<dbReference type="Gene3D" id="1.20.1070.10">
    <property type="entry name" value="Rhodopsin 7-helix transmembrane proteins"/>
    <property type="match status" value="1"/>
</dbReference>
<dbReference type="Proteomes" id="UP001642483">
    <property type="component" value="Unassembled WGS sequence"/>
</dbReference>
<organism evidence="12 13">
    <name type="scientific">Clavelina lepadiformis</name>
    <name type="common">Light-bulb sea squirt</name>
    <name type="synonym">Ascidia lepadiformis</name>
    <dbReference type="NCBI Taxonomy" id="159417"/>
    <lineage>
        <taxon>Eukaryota</taxon>
        <taxon>Metazoa</taxon>
        <taxon>Chordata</taxon>
        <taxon>Tunicata</taxon>
        <taxon>Ascidiacea</taxon>
        <taxon>Aplousobranchia</taxon>
        <taxon>Clavelinidae</taxon>
        <taxon>Clavelina</taxon>
    </lineage>
</organism>
<gene>
    <name evidence="12" type="ORF">CVLEPA_LOCUS12280</name>
</gene>
<name>A0ABP0FTS2_CLALP</name>
<evidence type="ECO:0000256" key="7">
    <source>
        <dbReference type="ARBA" id="ARBA00023157"/>
    </source>
</evidence>
<dbReference type="PROSITE" id="PS50068">
    <property type="entry name" value="LDLRA_2"/>
    <property type="match status" value="8"/>
</dbReference>
<dbReference type="InterPro" id="IPR017452">
    <property type="entry name" value="GPCR_Rhodpsn_7TM"/>
</dbReference>
<evidence type="ECO:0000256" key="1">
    <source>
        <dbReference type="ARBA" id="ARBA00004370"/>
    </source>
</evidence>
<evidence type="ECO:0000256" key="10">
    <source>
        <dbReference type="SAM" id="SignalP"/>
    </source>
</evidence>
<evidence type="ECO:0000256" key="2">
    <source>
        <dbReference type="ARBA" id="ARBA00022614"/>
    </source>
</evidence>
<dbReference type="SUPFAM" id="SSF81321">
    <property type="entry name" value="Family A G protein-coupled receptor-like"/>
    <property type="match status" value="1"/>
</dbReference>
<evidence type="ECO:0000259" key="11">
    <source>
        <dbReference type="PROSITE" id="PS50262"/>
    </source>
</evidence>
<dbReference type="PANTHER" id="PTHR24372">
    <property type="entry name" value="GLYCOPROTEIN HORMONE RECEPTOR"/>
    <property type="match status" value="1"/>
</dbReference>
<keyword evidence="2" id="KW-0433">Leucine-rich repeat</keyword>
<feature type="disulfide bond" evidence="8">
    <location>
        <begin position="297"/>
        <end position="312"/>
    </location>
</feature>
<comment type="subcellular location">
    <subcellularLocation>
        <location evidence="1">Membrane</location>
    </subcellularLocation>
</comment>
<dbReference type="PANTHER" id="PTHR24372:SF77">
    <property type="entry name" value="G-PROTEIN COUPLED RECEPTORS FAMILY 1 PROFILE DOMAIN-CONTAINING PROTEIN"/>
    <property type="match status" value="1"/>
</dbReference>
<feature type="transmembrane region" description="Helical" evidence="9">
    <location>
        <begin position="1217"/>
        <end position="1238"/>
    </location>
</feature>
<dbReference type="Gene3D" id="4.10.400.10">
    <property type="entry name" value="Low-density Lipoprotein Receptor"/>
    <property type="match status" value="3"/>
</dbReference>
<dbReference type="SMART" id="SM00192">
    <property type="entry name" value="LDLa"/>
    <property type="match status" value="10"/>
</dbReference>
<feature type="disulfide bond" evidence="8">
    <location>
        <begin position="186"/>
        <end position="204"/>
    </location>
</feature>
<evidence type="ECO:0000256" key="3">
    <source>
        <dbReference type="ARBA" id="ARBA00022692"/>
    </source>
</evidence>
<proteinExistence type="predicted"/>
<evidence type="ECO:0000313" key="12">
    <source>
        <dbReference type="EMBL" id="CAK8682068.1"/>
    </source>
</evidence>
<feature type="transmembrane region" description="Helical" evidence="9">
    <location>
        <begin position="1060"/>
        <end position="1079"/>
    </location>
</feature>
<dbReference type="SUPFAM" id="SSF57424">
    <property type="entry name" value="LDL receptor-like module"/>
    <property type="match status" value="3"/>
</dbReference>
<feature type="disulfide bond" evidence="8">
    <location>
        <begin position="248"/>
        <end position="263"/>
    </location>
</feature>
<feature type="disulfide bond" evidence="8">
    <location>
        <begin position="373"/>
        <end position="388"/>
    </location>
</feature>
<comment type="caution">
    <text evidence="12">The sequence shown here is derived from an EMBL/GenBank/DDBJ whole genome shotgun (WGS) entry which is preliminary data.</text>
</comment>
<dbReference type="InterPro" id="IPR000276">
    <property type="entry name" value="GPCR_Rhodpsn"/>
</dbReference>
<protein>
    <recommendedName>
        <fullName evidence="11">G-protein coupled receptors family 1 profile domain-containing protein</fullName>
    </recommendedName>
</protein>
<dbReference type="InterPro" id="IPR036055">
    <property type="entry name" value="LDL_receptor-like_sf"/>
</dbReference>
<feature type="transmembrane region" description="Helical" evidence="9">
    <location>
        <begin position="934"/>
        <end position="954"/>
    </location>
</feature>
<dbReference type="InterPro" id="IPR002172">
    <property type="entry name" value="LDrepeatLR_classA_rpt"/>
</dbReference>
<dbReference type="Pfam" id="PF00057">
    <property type="entry name" value="Ldl_recept_a"/>
    <property type="match status" value="1"/>
</dbReference>
<sequence length="1286" mass="143887">MKTLFFLLEICFLPLIKATTPTGYEGVIGFCFHQSKGCQPSEFNCNCEQVNGRVDECIPWSWVCDAWTDCSNGRDEFNCKCPPGFFQCGCDGPGDHCRAPPQCIEVKDVNDDVRSFPLCYSKRDKYGVQFKGEKALSCDGGWYYDQVETCNQFPHCHDGIDEDNCQVCPPDRPKRCPCVTDERNACEVLICYGKKEQCDGVKDCPDGEDEKFCSICPLFYPLPCACNSEENYTCANAAFNCYTENGKCNGEVECEDGSDERGCPCPASSPKPCACNKENNFACSVRFQSCYSVDEECDGFSDCSDGSDEWNCTCPEPTPTHCACHNSNNFTCHPGWPACFNEDDVRCGSPNRCPDNSDGYICKQKPECLKNNCDGYSDCLDGEDEKSCDACPPYRPIPCACRGNDNYTCKSDGIVCFNEAESCDGKFDCVDGSDEWDCSSCPIWAPFPCDCKANGTCFRNDTFWTCYDEEEKCNSLARCNDNSDEFNCKCPDDQFACSCFSLNPPTCTKDKGCIAQSRVNDGTFDCDSRNDEAYIRWFTTQQCGSCNVDIMRFSNKSTCIFPSCDQTTCYDIPAIDCLNFSCNRTDHVCTSPCVGSATTTDCSKVFQCSDQALILNSNFCNGKLDCEDGSDEIINEPGFKCSTKFTVIPCILPQWNLYDNVAQCYDKSDLCFGEDGSFYCFKCLDNRLIISPKQLCDGKLDCYDMSDECLCENILVDACIDLFQNHTLQSPICNSEQTFVKTLNQPCSRNSSNDSDVHRDCQESSFVRCQTKWGLTYATKCDKRPECIDFSDECHSCPDLPTFCNDTCHDFYNLGDRYCDGYEDQAWKHLNGTNCPQGFDERDCPMRHKCKAGDKVSIDKEQKCNGIEDCDDGSDENGCDDRHRCDTVVGGSISIPVSALLDGKRDCVDGTDEFVPGIFSSRFQLIGNDHLRRWFWVVAIVTVLGNLFIIVSTLRDMTNIKDASKAKKCNKILILNLSVSDLLMGIYLLIVVGQGVAYAGNYAEFDYEWRSGTLCSIAGSICMISSETSCFIMVLIAAFRLYSIFFPFKARLTSTNIWKAAALFSWLLSITLAVLPNLFRYFNHAALFLSPFSKTDTVTDDYVISFTCRLSMLTNTSMQDKGDAWLTAKSFLDDEFPQFSSPGDISYYGKTSVCIPTLFVSKGDRFRPYSTFIITINLVSFMFVCVSYVLVYKNMSKRPDKKNDVAKNQDRRLQLRIARLIVTDFVCWIPICIMAYVSLGGVVLPPGIEIFTAGVLLPINSALNPILYSSFIEDKVTKFGKKLKCC</sequence>
<evidence type="ECO:0000256" key="5">
    <source>
        <dbReference type="ARBA" id="ARBA00022989"/>
    </source>
</evidence>